<dbReference type="Ensembl" id="ENSGWIT00000058425.1">
    <property type="protein sequence ID" value="ENSGWIP00000054206.1"/>
    <property type="gene ID" value="ENSGWIG00000025946.1"/>
</dbReference>
<dbReference type="InterPro" id="IPR023796">
    <property type="entry name" value="Serpin_dom"/>
</dbReference>
<reference evidence="7" key="3">
    <citation type="submission" date="2025-09" db="UniProtKB">
        <authorList>
            <consortium name="Ensembl"/>
        </authorList>
    </citation>
    <scope>IDENTIFICATION</scope>
</reference>
<dbReference type="GeneID" id="114457905"/>
<comment type="similarity">
    <text evidence="1 4">Belongs to the serpin family.</text>
</comment>
<sequence>MRLLASCVAALLLALALADHHHHHEDHSHNGKDHEEPMSCIKLSTPNANFAFSLYKKLNADAAAGKNIFFSPLGISTALSMLAVGAHEETHKQMFSTLNYDAFNQTVVNEGYHHLLHVIGQNHQLDVGNAVALRTGFDPVEQFMNDVKNIYHAELFRVDFAKPEEAAAEINEFIAKKTHNKINDMIKDLDPEMAMVLINYISFRGEWENPFDGNITTKADFHVDENTKVQVDMMRRTGRYDHYHDHENHTTIIRMPYKGNSSMMIVLPDEGKMKEVEEHMTWDHMMHWHDALFRNNVKIYLPKFSISAEASLKKPLIEMGIVDAFDNKADFSGISEAIKLKVSKVSQKAMLSVDETGTEAAAATTIEIMPMSMPVDIKLDRPFLVFICETTTRNLLFMGKVNNPTPM</sequence>
<dbReference type="Gene3D" id="3.30.497.10">
    <property type="entry name" value="Antithrombin, subunit I, domain 2"/>
    <property type="match status" value="1"/>
</dbReference>
<evidence type="ECO:0000256" key="4">
    <source>
        <dbReference type="RuleBase" id="RU000411"/>
    </source>
</evidence>
<reference evidence="7" key="1">
    <citation type="submission" date="2020-06" db="EMBL/GenBank/DDBJ databases">
        <authorList>
            <consortium name="Wellcome Sanger Institute Data Sharing"/>
        </authorList>
    </citation>
    <scope>NUCLEOTIDE SEQUENCE [LARGE SCALE GENOMIC DNA]</scope>
</reference>
<dbReference type="FunFam" id="3.30.497.10:FF:000001">
    <property type="entry name" value="Serine protease inhibitor"/>
    <property type="match status" value="1"/>
</dbReference>
<proteinExistence type="inferred from homology"/>
<protein>
    <submittedName>
        <fullName evidence="7">Alpha-1-antitrypsin homolog</fullName>
    </submittedName>
</protein>
<feature type="signal peptide" evidence="5">
    <location>
        <begin position="1"/>
        <end position="18"/>
    </location>
</feature>
<dbReference type="FunFam" id="2.10.310.10:FF:000001">
    <property type="entry name" value="Serpin family A member 1"/>
    <property type="match status" value="1"/>
</dbReference>
<dbReference type="InterPro" id="IPR023795">
    <property type="entry name" value="Serpin_CS"/>
</dbReference>
<gene>
    <name evidence="7" type="primary">LOC114457905</name>
</gene>
<dbReference type="PRINTS" id="PR00780">
    <property type="entry name" value="LEUSERPINII"/>
</dbReference>
<keyword evidence="3" id="KW-0325">Glycoprotein</keyword>
<dbReference type="OrthoDB" id="671595at2759"/>
<reference evidence="7" key="2">
    <citation type="submission" date="2025-08" db="UniProtKB">
        <authorList>
            <consortium name="Ensembl"/>
        </authorList>
    </citation>
    <scope>IDENTIFICATION</scope>
</reference>
<dbReference type="Pfam" id="PF00079">
    <property type="entry name" value="Serpin"/>
    <property type="match status" value="1"/>
</dbReference>
<evidence type="ECO:0000256" key="3">
    <source>
        <dbReference type="ARBA" id="ARBA00023180"/>
    </source>
</evidence>
<name>A0A8C5I212_GOUWI</name>
<dbReference type="InterPro" id="IPR000215">
    <property type="entry name" value="Serpin_fam"/>
</dbReference>
<evidence type="ECO:0000259" key="6">
    <source>
        <dbReference type="SMART" id="SM00093"/>
    </source>
</evidence>
<dbReference type="Proteomes" id="UP000694680">
    <property type="component" value="Chromosome 24"/>
</dbReference>
<dbReference type="InterPro" id="IPR042178">
    <property type="entry name" value="Serpin_sf_1"/>
</dbReference>
<evidence type="ECO:0000313" key="8">
    <source>
        <dbReference type="Proteomes" id="UP000694680"/>
    </source>
</evidence>
<evidence type="ECO:0000256" key="5">
    <source>
        <dbReference type="SAM" id="SignalP"/>
    </source>
</evidence>
<dbReference type="AlphaFoldDB" id="A0A8C5I212"/>
<dbReference type="Gene3D" id="2.10.310.10">
    <property type="entry name" value="Serpins superfamily"/>
    <property type="match status" value="1"/>
</dbReference>
<dbReference type="GO" id="GO:0004867">
    <property type="term" value="F:serine-type endopeptidase inhibitor activity"/>
    <property type="evidence" value="ECO:0007669"/>
    <property type="project" value="InterPro"/>
</dbReference>
<dbReference type="PANTHER" id="PTHR11461">
    <property type="entry name" value="SERINE PROTEASE INHIBITOR, SERPIN"/>
    <property type="match status" value="1"/>
</dbReference>
<dbReference type="Gene3D" id="2.30.39.10">
    <property type="entry name" value="Alpha-1-antitrypsin, domain 1"/>
    <property type="match status" value="1"/>
</dbReference>
<evidence type="ECO:0000256" key="2">
    <source>
        <dbReference type="ARBA" id="ARBA00022729"/>
    </source>
</evidence>
<organism evidence="7 8">
    <name type="scientific">Gouania willdenowi</name>
    <name type="common">Blunt-snouted clingfish</name>
    <name type="synonym">Lepadogaster willdenowi</name>
    <dbReference type="NCBI Taxonomy" id="441366"/>
    <lineage>
        <taxon>Eukaryota</taxon>
        <taxon>Metazoa</taxon>
        <taxon>Chordata</taxon>
        <taxon>Craniata</taxon>
        <taxon>Vertebrata</taxon>
        <taxon>Euteleostomi</taxon>
        <taxon>Actinopterygii</taxon>
        <taxon>Neopterygii</taxon>
        <taxon>Teleostei</taxon>
        <taxon>Neoteleostei</taxon>
        <taxon>Acanthomorphata</taxon>
        <taxon>Ovalentaria</taxon>
        <taxon>Blenniimorphae</taxon>
        <taxon>Blenniiformes</taxon>
        <taxon>Gobiesocoidei</taxon>
        <taxon>Gobiesocidae</taxon>
        <taxon>Gobiesocinae</taxon>
        <taxon>Gouania</taxon>
    </lineage>
</organism>
<feature type="domain" description="Serpin" evidence="6">
    <location>
        <begin position="52"/>
        <end position="404"/>
    </location>
</feature>
<dbReference type="FunFam" id="2.30.39.10:FF:000003">
    <property type="entry name" value="alpha-1-antitrypsin isoform X1"/>
    <property type="match status" value="1"/>
</dbReference>
<evidence type="ECO:0000256" key="1">
    <source>
        <dbReference type="ARBA" id="ARBA00009500"/>
    </source>
</evidence>
<dbReference type="InterPro" id="IPR036186">
    <property type="entry name" value="Serpin_sf"/>
</dbReference>
<dbReference type="RefSeq" id="XP_028295847.1">
    <property type="nucleotide sequence ID" value="XM_028440046.1"/>
</dbReference>
<dbReference type="PROSITE" id="PS00284">
    <property type="entry name" value="SERPIN"/>
    <property type="match status" value="1"/>
</dbReference>
<keyword evidence="2 5" id="KW-0732">Signal</keyword>
<dbReference type="SMART" id="SM00093">
    <property type="entry name" value="SERPIN"/>
    <property type="match status" value="1"/>
</dbReference>
<dbReference type="InterPro" id="IPR042185">
    <property type="entry name" value="Serpin_sf_2"/>
</dbReference>
<accession>A0A8C5I212</accession>
<feature type="chain" id="PRO_5034266275" evidence="5">
    <location>
        <begin position="19"/>
        <end position="407"/>
    </location>
</feature>
<dbReference type="PANTHER" id="PTHR11461:SF363">
    <property type="entry name" value="SERINE (OR CYSTEINE) PROTEINASE INHIBITOR, CLADE A (ALPHA-1 ANTIPROTEINASE, ANTITRYPSIN), MEMBER 1, LIKE PRECURSOR-RELATED"/>
    <property type="match status" value="1"/>
</dbReference>
<evidence type="ECO:0000313" key="7">
    <source>
        <dbReference type="Ensembl" id="ENSGWIP00000054206.1"/>
    </source>
</evidence>
<dbReference type="GO" id="GO:0005615">
    <property type="term" value="C:extracellular space"/>
    <property type="evidence" value="ECO:0007669"/>
    <property type="project" value="InterPro"/>
</dbReference>
<dbReference type="SUPFAM" id="SSF56574">
    <property type="entry name" value="Serpins"/>
    <property type="match status" value="1"/>
</dbReference>
<keyword evidence="8" id="KW-1185">Reference proteome</keyword>